<evidence type="ECO:0000313" key="4">
    <source>
        <dbReference type="Proteomes" id="UP000664414"/>
    </source>
</evidence>
<comment type="caution">
    <text evidence="3">The sequence shown here is derived from an EMBL/GenBank/DDBJ whole genome shotgun (WGS) entry which is preliminary data.</text>
</comment>
<dbReference type="InterPro" id="IPR011990">
    <property type="entry name" value="TPR-like_helical_dom_sf"/>
</dbReference>
<dbReference type="Proteomes" id="UP000664414">
    <property type="component" value="Unassembled WGS sequence"/>
</dbReference>
<feature type="repeat" description="TPR" evidence="1">
    <location>
        <begin position="703"/>
        <end position="736"/>
    </location>
</feature>
<name>A0A8J7PJU8_9PROT</name>
<dbReference type="Pfam" id="PF13432">
    <property type="entry name" value="TPR_16"/>
    <property type="match status" value="1"/>
</dbReference>
<organism evidence="3 4">
    <name type="scientific">Candidatus Paracaedimonas acanthamoebae</name>
    <dbReference type="NCBI Taxonomy" id="244581"/>
    <lineage>
        <taxon>Bacteria</taxon>
        <taxon>Pseudomonadati</taxon>
        <taxon>Pseudomonadota</taxon>
        <taxon>Alphaproteobacteria</taxon>
        <taxon>Holosporales</taxon>
        <taxon>Caedimonadaceae</taxon>
        <taxon>Candidatus Paracaedimonas</taxon>
    </lineage>
</organism>
<dbReference type="InterPro" id="IPR050767">
    <property type="entry name" value="Sel1_AlgK"/>
</dbReference>
<dbReference type="InterPro" id="IPR019734">
    <property type="entry name" value="TPR_rpt"/>
</dbReference>
<dbReference type="PANTHER" id="PTHR11102">
    <property type="entry name" value="SEL-1-LIKE PROTEIN"/>
    <property type="match status" value="1"/>
</dbReference>
<dbReference type="EMBL" id="JAFKGL010000026">
    <property type="protein sequence ID" value="MBN9413550.1"/>
    <property type="molecule type" value="Genomic_DNA"/>
</dbReference>
<dbReference type="Gene3D" id="1.25.40.10">
    <property type="entry name" value="Tetratricopeptide repeat domain"/>
    <property type="match status" value="3"/>
</dbReference>
<sequence>MQSVLKKLLSSTSLFVSITFLGMGEYVLASSDISEESKKQKSQIASSSAVASSSAPVAVGSIDELSSPQVVQLPLTRILKGLSDKKVPLLTRTEVYSPRRLLINVCDALELINSSTPHRDSKITDLMKKGVWAFYFHWAMTGERLLELGDFLTLLQDVTKVTRNSISQISAPPKSDNSKKSHKNKLVVSSSASSSKEVKIFSKIPEISNPQRDSLENLYLKINQNELDEVDIDGFFEQFFKGSEKTEIKNVGGFFLKELTSISPDIVTIKGKKKFLRDGVNHPLFEVLLTFRSNLAMSFYQEEAKVKVEEKKLDQAIPILTKLVSLGDIGSMFVLGWVEGRRGDLSAAKRLYTQAVTTKGREKKSKLLVINSKFSLSEIAQSEQDASTEKYWLKQIIAEESSEELQEDALFRLFELALEAQDLPEAEALATQSKKPGLTSQMGDYYYTRQEYKNAEKWYVRAASQGHVRAMLNSAVIARDGKRIDVALKRLEEVARKTAPTWGESVESFTQIKMESIQELFSLELDKKNFEKAEYWATQSTNIELFLDLGMAYFSQLNFETASKYFRQVEAAGNIKGTYNLGLVEFEQKNHDAARAYLTQAVASGLPEAMDMLSTLELLQKNYEVARRLAMQALAAGIPHAKHILGALELELGNDAEARVWITQAVALGIPEAINNLAVLEMRQGNIEAARKIQTQNAEAGSLESLHNLGVLEEEQGNIEAAKQAFKKAIEENFHLAFLSLAKILIAEKDFVEAEKLLKKAISFGVKDAEIYYVNLLFKNCRFKEGLKLFKLYEEGLTASNLIKLEENVLVQVTSETLPSHSEIVQEPEAVPSAGWSSEKDESSVVSVISKRMQKYIARAKVQEERERKEQLLKGVQGERRAKTYQDVEIKVLPKVEAFVQEHAMRIQNLISRLANGESPNDFKKLERYKDIYSMRFGRVGRVILRVTAWNGNAVSALTLLSIDDHYETLDSVAHSITPAKIMEWE</sequence>
<accession>A0A8J7PJU8</accession>
<dbReference type="Pfam" id="PF13181">
    <property type="entry name" value="TPR_8"/>
    <property type="match status" value="1"/>
</dbReference>
<keyword evidence="1" id="KW-0802">TPR repeat</keyword>
<evidence type="ECO:0000256" key="2">
    <source>
        <dbReference type="SAM" id="MobiDB-lite"/>
    </source>
</evidence>
<dbReference type="AlphaFoldDB" id="A0A8J7PJU8"/>
<evidence type="ECO:0000256" key="1">
    <source>
        <dbReference type="PROSITE-ProRule" id="PRU00339"/>
    </source>
</evidence>
<gene>
    <name evidence="3" type="ORF">J0H12_06485</name>
</gene>
<dbReference type="SMART" id="SM00028">
    <property type="entry name" value="TPR"/>
    <property type="match status" value="3"/>
</dbReference>
<protein>
    <submittedName>
        <fullName evidence="3">Tetratricopeptide repeat protein</fullName>
    </submittedName>
</protein>
<reference evidence="3" key="1">
    <citation type="submission" date="2021-02" db="EMBL/GenBank/DDBJ databases">
        <title>Thiocyanate and organic carbon inputs drive convergent selection for specific autotrophic Afipia and Thiobacillus strains within complex microbiomes.</title>
        <authorList>
            <person name="Huddy R.J."/>
            <person name="Sachdeva R."/>
            <person name="Kadzinga F."/>
            <person name="Kantor R.S."/>
            <person name="Harrison S.T.L."/>
            <person name="Banfield J.F."/>
        </authorList>
    </citation>
    <scope>NUCLEOTIDE SEQUENCE</scope>
    <source>
        <strain evidence="3">SCN18_10_11_15_R4_P_38_20</strain>
    </source>
</reference>
<dbReference type="PANTHER" id="PTHR11102:SF160">
    <property type="entry name" value="ERAD-ASSOCIATED E3 UBIQUITIN-PROTEIN LIGASE COMPONENT HRD3"/>
    <property type="match status" value="1"/>
</dbReference>
<feature type="region of interest" description="Disordered" evidence="2">
    <location>
        <begin position="168"/>
        <end position="190"/>
    </location>
</feature>
<dbReference type="SUPFAM" id="SSF81901">
    <property type="entry name" value="HCP-like"/>
    <property type="match status" value="2"/>
</dbReference>
<proteinExistence type="predicted"/>
<dbReference type="PROSITE" id="PS50005">
    <property type="entry name" value="TPR"/>
    <property type="match status" value="1"/>
</dbReference>
<evidence type="ECO:0000313" key="3">
    <source>
        <dbReference type="EMBL" id="MBN9413550.1"/>
    </source>
</evidence>